<comment type="catalytic activity">
    <reaction evidence="6">
        <text>a 2'-deoxycytidine in DNA + S-adenosyl-L-methionine = a 5-methyl-2'-deoxycytidine in DNA + S-adenosyl-L-homocysteine + H(+)</text>
        <dbReference type="Rhea" id="RHEA:13681"/>
        <dbReference type="Rhea" id="RHEA-COMP:11369"/>
        <dbReference type="Rhea" id="RHEA-COMP:11370"/>
        <dbReference type="ChEBI" id="CHEBI:15378"/>
        <dbReference type="ChEBI" id="CHEBI:57856"/>
        <dbReference type="ChEBI" id="CHEBI:59789"/>
        <dbReference type="ChEBI" id="CHEBI:85452"/>
        <dbReference type="ChEBI" id="CHEBI:85454"/>
        <dbReference type="EC" id="2.1.1.37"/>
    </reaction>
</comment>
<keyword evidence="4 7" id="KW-0949">S-adenosyl-L-methionine</keyword>
<evidence type="ECO:0000256" key="4">
    <source>
        <dbReference type="ARBA" id="ARBA00022691"/>
    </source>
</evidence>
<dbReference type="GO" id="GO:0003886">
    <property type="term" value="F:DNA (cytosine-5-)-methyltransferase activity"/>
    <property type="evidence" value="ECO:0007669"/>
    <property type="project" value="UniProtKB-EC"/>
</dbReference>
<dbReference type="RefSeq" id="WP_089850002.1">
    <property type="nucleotide sequence ID" value="NZ_FPAQ01000021.1"/>
</dbReference>
<evidence type="ECO:0000313" key="11">
    <source>
        <dbReference type="Proteomes" id="UP000199594"/>
    </source>
</evidence>
<protein>
    <recommendedName>
        <fullName evidence="1">DNA (cytosine-5-)-methyltransferase</fullName>
        <ecNumber evidence="1">2.1.1.37</ecNumber>
    </recommendedName>
</protein>
<evidence type="ECO:0000256" key="2">
    <source>
        <dbReference type="ARBA" id="ARBA00022603"/>
    </source>
</evidence>
<dbReference type="InterPro" id="IPR029063">
    <property type="entry name" value="SAM-dependent_MTases_sf"/>
</dbReference>
<evidence type="ECO:0000256" key="6">
    <source>
        <dbReference type="ARBA" id="ARBA00047422"/>
    </source>
</evidence>
<evidence type="ECO:0000256" key="3">
    <source>
        <dbReference type="ARBA" id="ARBA00022679"/>
    </source>
</evidence>
<proteinExistence type="inferred from homology"/>
<organism evidence="10 11">
    <name type="scientific">Halomonas saccharevitans</name>
    <dbReference type="NCBI Taxonomy" id="416872"/>
    <lineage>
        <taxon>Bacteria</taxon>
        <taxon>Pseudomonadati</taxon>
        <taxon>Pseudomonadota</taxon>
        <taxon>Gammaproteobacteria</taxon>
        <taxon>Oceanospirillales</taxon>
        <taxon>Halomonadaceae</taxon>
        <taxon>Halomonas</taxon>
    </lineage>
</organism>
<gene>
    <name evidence="10" type="ORF">SAMN04487956_1219</name>
</gene>
<dbReference type="EMBL" id="FPAQ01000021">
    <property type="protein sequence ID" value="SFT79876.1"/>
    <property type="molecule type" value="Genomic_DNA"/>
</dbReference>
<feature type="region of interest" description="Disordered" evidence="9">
    <location>
        <begin position="345"/>
        <end position="365"/>
    </location>
</feature>
<dbReference type="EC" id="2.1.1.37" evidence="1"/>
<dbReference type="PANTHER" id="PTHR10629:SF52">
    <property type="entry name" value="DNA (CYTOSINE-5)-METHYLTRANSFERASE 1"/>
    <property type="match status" value="1"/>
</dbReference>
<evidence type="ECO:0000313" key="10">
    <source>
        <dbReference type="EMBL" id="SFT79876.1"/>
    </source>
</evidence>
<evidence type="ECO:0000256" key="8">
    <source>
        <dbReference type="RuleBase" id="RU000416"/>
    </source>
</evidence>
<comment type="similarity">
    <text evidence="7 8">Belongs to the class I-like SAM-binding methyltransferase superfamily. C5-methyltransferase family.</text>
</comment>
<accession>A0A1I7AYB7</accession>
<keyword evidence="5" id="KW-0680">Restriction system</keyword>
<dbReference type="AlphaFoldDB" id="A0A1I7AYB7"/>
<dbReference type="GO" id="GO:0009307">
    <property type="term" value="P:DNA restriction-modification system"/>
    <property type="evidence" value="ECO:0007669"/>
    <property type="project" value="UniProtKB-KW"/>
</dbReference>
<dbReference type="InterPro" id="IPR050390">
    <property type="entry name" value="C5-Methyltransferase"/>
</dbReference>
<keyword evidence="3 7" id="KW-0808">Transferase</keyword>
<dbReference type="NCBIfam" id="TIGR00675">
    <property type="entry name" value="dcm"/>
    <property type="match status" value="1"/>
</dbReference>
<dbReference type="OrthoDB" id="9813719at2"/>
<dbReference type="PRINTS" id="PR00105">
    <property type="entry name" value="C5METTRFRASE"/>
</dbReference>
<dbReference type="SUPFAM" id="SSF53335">
    <property type="entry name" value="S-adenosyl-L-methionine-dependent methyltransferases"/>
    <property type="match status" value="1"/>
</dbReference>
<dbReference type="GO" id="GO:0044027">
    <property type="term" value="P:negative regulation of gene expression via chromosomal CpG island methylation"/>
    <property type="evidence" value="ECO:0007669"/>
    <property type="project" value="TreeGrafter"/>
</dbReference>
<feature type="active site" evidence="7">
    <location>
        <position position="81"/>
    </location>
</feature>
<dbReference type="InterPro" id="IPR001525">
    <property type="entry name" value="C5_MeTfrase"/>
</dbReference>
<keyword evidence="2 7" id="KW-0489">Methyltransferase</keyword>
<dbReference type="Gene3D" id="3.90.120.10">
    <property type="entry name" value="DNA Methylase, subunit A, domain 2"/>
    <property type="match status" value="1"/>
</dbReference>
<dbReference type="PROSITE" id="PS51679">
    <property type="entry name" value="SAM_MT_C5"/>
    <property type="match status" value="1"/>
</dbReference>
<dbReference type="Gene3D" id="3.40.50.150">
    <property type="entry name" value="Vaccinia Virus protein VP39"/>
    <property type="match status" value="1"/>
</dbReference>
<dbReference type="InterPro" id="IPR031303">
    <property type="entry name" value="C5_meth_CS"/>
</dbReference>
<evidence type="ECO:0000256" key="5">
    <source>
        <dbReference type="ARBA" id="ARBA00022747"/>
    </source>
</evidence>
<sequence length="365" mass="40327">MTDVTCVDLFCGAGGLTHGLVLEDIRVTAGVDVDPACRYPFEANNRGARFIKRDVREMTGEDLEALFGDSGIRLLAGCAPCQPFSTYAQRYDIKRDHKWGLLYEFSRLAEATQPDLVTMENVPSLAKNEVFLDFVEELKRLGYWTDHAIVDCSKYGVPQTRRRLVLLASKRGKIRLIPPTTAEAKTVQEAIGHLPEIKAGGVWPEDPLHTASRLTDINLQRIRASKPGGSWKDWPEHLVAACHRSKSGSTYPSVYGRMEWEKPSPTMTTQCHGYGNGRFGHPSQDRAISLREAAILQSFPETYKFAGSHEDVSFSVLARLIGNAVPVELGRAVANSIWAHLETVGESHPTAPGDREAQQAEALVS</sequence>
<dbReference type="GO" id="GO:0003677">
    <property type="term" value="F:DNA binding"/>
    <property type="evidence" value="ECO:0007669"/>
    <property type="project" value="TreeGrafter"/>
</dbReference>
<dbReference type="GO" id="GO:0032259">
    <property type="term" value="P:methylation"/>
    <property type="evidence" value="ECO:0007669"/>
    <property type="project" value="UniProtKB-KW"/>
</dbReference>
<dbReference type="PANTHER" id="PTHR10629">
    <property type="entry name" value="CYTOSINE-SPECIFIC METHYLTRANSFERASE"/>
    <property type="match status" value="1"/>
</dbReference>
<name>A0A1I7AYB7_9GAMM</name>
<evidence type="ECO:0000256" key="1">
    <source>
        <dbReference type="ARBA" id="ARBA00011975"/>
    </source>
</evidence>
<dbReference type="Pfam" id="PF00145">
    <property type="entry name" value="DNA_methylase"/>
    <property type="match status" value="1"/>
</dbReference>
<reference evidence="10 11" key="1">
    <citation type="submission" date="2016-10" db="EMBL/GenBank/DDBJ databases">
        <authorList>
            <person name="de Groot N.N."/>
        </authorList>
    </citation>
    <scope>NUCLEOTIDE SEQUENCE [LARGE SCALE GENOMIC DNA]</scope>
    <source>
        <strain evidence="10 11">CGMCC 1.6493</strain>
    </source>
</reference>
<evidence type="ECO:0000256" key="7">
    <source>
        <dbReference type="PROSITE-ProRule" id="PRU01016"/>
    </source>
</evidence>
<dbReference type="Proteomes" id="UP000199594">
    <property type="component" value="Unassembled WGS sequence"/>
</dbReference>
<dbReference type="PROSITE" id="PS00095">
    <property type="entry name" value="C5_MTASE_2"/>
    <property type="match status" value="1"/>
</dbReference>
<evidence type="ECO:0000256" key="9">
    <source>
        <dbReference type="SAM" id="MobiDB-lite"/>
    </source>
</evidence>